<comment type="caution">
    <text evidence="1">The sequence shown here is derived from an EMBL/GenBank/DDBJ whole genome shotgun (WGS) entry which is preliminary data.</text>
</comment>
<protein>
    <submittedName>
        <fullName evidence="1">Uncharacterized protein</fullName>
    </submittedName>
</protein>
<reference evidence="1 2" key="1">
    <citation type="submission" date="2024-03" db="EMBL/GenBank/DDBJ databases">
        <title>Mouse gut bacterial collection (mGBC) of GemPharmatech.</title>
        <authorList>
            <person name="He Y."/>
            <person name="Dong L."/>
            <person name="Wu D."/>
            <person name="Gao X."/>
            <person name="Lin Z."/>
        </authorList>
    </citation>
    <scope>NUCLEOTIDE SEQUENCE [LARGE SCALE GENOMIC DNA]</scope>
    <source>
        <strain evidence="1 2">54-13</strain>
    </source>
</reference>
<evidence type="ECO:0000313" key="1">
    <source>
        <dbReference type="EMBL" id="MEY8245786.1"/>
    </source>
</evidence>
<evidence type="ECO:0000313" key="2">
    <source>
        <dbReference type="Proteomes" id="UP001565200"/>
    </source>
</evidence>
<dbReference type="Proteomes" id="UP001565200">
    <property type="component" value="Unassembled WGS sequence"/>
</dbReference>
<accession>A0ABV4CWQ7</accession>
<name>A0ABV4CWQ7_9BACT</name>
<gene>
    <name evidence="1" type="ORF">AAK873_09200</name>
</gene>
<dbReference type="EMBL" id="JBCLPP010000023">
    <property type="protein sequence ID" value="MEY8245786.1"/>
    <property type="molecule type" value="Genomic_DNA"/>
</dbReference>
<keyword evidence="2" id="KW-1185">Reference proteome</keyword>
<organism evidence="1 2">
    <name type="scientific">Heminiphilus faecis</name>
    <dbReference type="NCBI Taxonomy" id="2601703"/>
    <lineage>
        <taxon>Bacteria</taxon>
        <taxon>Pseudomonadati</taxon>
        <taxon>Bacteroidota</taxon>
        <taxon>Bacteroidia</taxon>
        <taxon>Bacteroidales</taxon>
        <taxon>Muribaculaceae</taxon>
        <taxon>Heminiphilus</taxon>
    </lineage>
</organism>
<proteinExistence type="predicted"/>
<sequence length="171" mass="18822">MTSEEKNKIESCRIMIVGRGEFADAINTALLKVGFHNIIYMEAPTGSADIAVDLAMNGISARLGGKLPVVYPFDFIEGGAAMVVLPDDKVEFEAQGDVRLCAAKYMSGYCAFWNIDNSDWLRVVLPRIEQGEQSAKAQRTAACICARILANIAVGRDVKHFPRFYLSKNLE</sequence>